<evidence type="ECO:0000313" key="3">
    <source>
        <dbReference type="Proteomes" id="UP000199542"/>
    </source>
</evidence>
<dbReference type="GO" id="GO:0004016">
    <property type="term" value="F:adenylate cyclase activity"/>
    <property type="evidence" value="ECO:0007669"/>
    <property type="project" value="UniProtKB-ARBA"/>
</dbReference>
<dbReference type="InterPro" id="IPR001054">
    <property type="entry name" value="A/G_cyclase"/>
</dbReference>
<dbReference type="EMBL" id="FMTM01000020">
    <property type="protein sequence ID" value="SCW89932.1"/>
    <property type="molecule type" value="Genomic_DNA"/>
</dbReference>
<organism evidence="2 3">
    <name type="scientific">Rhizobium mongolense subsp. loessense</name>
    <dbReference type="NCBI Taxonomy" id="158890"/>
    <lineage>
        <taxon>Bacteria</taxon>
        <taxon>Pseudomonadati</taxon>
        <taxon>Pseudomonadota</taxon>
        <taxon>Alphaproteobacteria</taxon>
        <taxon>Hyphomicrobiales</taxon>
        <taxon>Rhizobiaceae</taxon>
        <taxon>Rhizobium/Agrobacterium group</taxon>
        <taxon>Rhizobium</taxon>
    </lineage>
</organism>
<dbReference type="Gene3D" id="3.30.70.1230">
    <property type="entry name" value="Nucleotide cyclase"/>
    <property type="match status" value="1"/>
</dbReference>
<dbReference type="InterPro" id="IPR045983">
    <property type="entry name" value="GUC-dom-containing_N"/>
</dbReference>
<dbReference type="PANTHER" id="PTHR43081">
    <property type="entry name" value="ADENYLATE CYCLASE, TERMINAL-DIFFERENTIATION SPECIFIC-RELATED"/>
    <property type="match status" value="1"/>
</dbReference>
<dbReference type="Pfam" id="PF00211">
    <property type="entry name" value="Guanylate_cyc"/>
    <property type="match status" value="1"/>
</dbReference>
<proteinExistence type="predicted"/>
<dbReference type="InterPro" id="IPR029787">
    <property type="entry name" value="Nucleotide_cyclase"/>
</dbReference>
<protein>
    <submittedName>
        <fullName evidence="2">Adenylate cyclase, class 3</fullName>
    </submittedName>
</protein>
<dbReference type="RefSeq" id="WP_233426890.1">
    <property type="nucleotide sequence ID" value="NZ_FMTM01000020.1"/>
</dbReference>
<dbReference type="Proteomes" id="UP000199542">
    <property type="component" value="Unassembled WGS sequence"/>
</dbReference>
<accession>A0A1G4U8G9</accession>
<sequence>MASIDEKDLEEKLTALESARTWSARLVSKLESNIRSASDAELFRINPIKFAADKSLNEEETIVLFLHATALGLFDMTWILICPVCSCVIDSFRALKNLRSHCRCTHCHLDFVAALDDMIAITFTVNPAIRRISYHDPQTLTVEDYLFRYSSTNEGLIPDGTPFVHLREMLSRGLAYIEPGETTAFEIIAEAGILHGSSSDSDAGITFIVDPALPTGEQRIAIRLDLESSTPDAGTIAAGKVIFEMSNVADKRIEFGILQLPPGVDRPPPLHFAPFLSGKRLLTTQTFRDLFRSEVIRSHEGLGVTDIALLFTDLKGSTALYDRIGDLNAFALVQQHFERLQDVTIRHNGAIIKTIGDAVMAAFLRPADAVRAALDMRSEIASFNKRQPDKALILKIGVHRGAAIAVTLNERLDYFGQTVNIAARVQGLADADEIFVSQDVYDATGVRDGLAAFAVDRRTAHLRGVRQELPVFRVGGAV</sequence>
<evidence type="ECO:0000259" key="1">
    <source>
        <dbReference type="PROSITE" id="PS50125"/>
    </source>
</evidence>
<feature type="domain" description="Guanylate cyclase" evidence="1">
    <location>
        <begin position="308"/>
        <end position="426"/>
    </location>
</feature>
<dbReference type="InterPro" id="IPR050697">
    <property type="entry name" value="Adenylyl/Guanylyl_Cyclase_3/4"/>
</dbReference>
<dbReference type="GO" id="GO:0006171">
    <property type="term" value="P:cAMP biosynthetic process"/>
    <property type="evidence" value="ECO:0007669"/>
    <property type="project" value="TreeGrafter"/>
</dbReference>
<dbReference type="GO" id="GO:0035556">
    <property type="term" value="P:intracellular signal transduction"/>
    <property type="evidence" value="ECO:0007669"/>
    <property type="project" value="InterPro"/>
</dbReference>
<dbReference type="Pfam" id="PF19363">
    <property type="entry name" value="DUF5939"/>
    <property type="match status" value="1"/>
</dbReference>
<dbReference type="PROSITE" id="PS50125">
    <property type="entry name" value="GUANYLATE_CYCLASE_2"/>
    <property type="match status" value="1"/>
</dbReference>
<name>A0A1G4U8G9_9HYPH</name>
<dbReference type="CDD" id="cd07302">
    <property type="entry name" value="CHD"/>
    <property type="match status" value="1"/>
</dbReference>
<reference evidence="2 3" key="1">
    <citation type="submission" date="2016-10" db="EMBL/GenBank/DDBJ databases">
        <authorList>
            <person name="de Groot N.N."/>
        </authorList>
    </citation>
    <scope>NUCLEOTIDE SEQUENCE [LARGE SCALE GENOMIC DNA]</scope>
    <source>
        <strain evidence="2 3">CGMCC 1.3401</strain>
    </source>
</reference>
<gene>
    <name evidence="2" type="ORF">SAMN02927900_06362</name>
</gene>
<dbReference type="SMART" id="SM00044">
    <property type="entry name" value="CYCc"/>
    <property type="match status" value="1"/>
</dbReference>
<dbReference type="SUPFAM" id="SSF55073">
    <property type="entry name" value="Nucleotide cyclase"/>
    <property type="match status" value="1"/>
</dbReference>
<dbReference type="PANTHER" id="PTHR43081:SF19">
    <property type="entry name" value="PH-SENSITIVE ADENYLATE CYCLASE RV1264"/>
    <property type="match status" value="1"/>
</dbReference>
<evidence type="ECO:0000313" key="2">
    <source>
        <dbReference type="EMBL" id="SCW89932.1"/>
    </source>
</evidence>
<dbReference type="AlphaFoldDB" id="A0A1G4U8G9"/>